<name>A0ABY7KW11_CITFR</name>
<evidence type="ECO:0000256" key="1">
    <source>
        <dbReference type="SAM" id="MobiDB-lite"/>
    </source>
</evidence>
<dbReference type="InterPro" id="IPR017739">
    <property type="entry name" value="T6SS-assoc_VCA0119"/>
</dbReference>
<proteinExistence type="predicted"/>
<evidence type="ECO:0000313" key="4">
    <source>
        <dbReference type="Proteomes" id="UP001164536"/>
    </source>
</evidence>
<dbReference type="NCBIfam" id="TIGR03362">
    <property type="entry name" value="VI_chp_7"/>
    <property type="match status" value="1"/>
</dbReference>
<feature type="domain" description="ImpA N-terminal" evidence="2">
    <location>
        <begin position="26"/>
        <end position="116"/>
    </location>
</feature>
<gene>
    <name evidence="3" type="primary">tssA</name>
    <name evidence="3" type="ORF">O4000_19710</name>
</gene>
<feature type="compositionally biased region" description="Low complexity" evidence="1">
    <location>
        <begin position="184"/>
        <end position="214"/>
    </location>
</feature>
<accession>A0ABY7KW11</accession>
<dbReference type="PANTHER" id="PTHR37024:SF3">
    <property type="entry name" value="TYPE VI SECRETION SYSTEM PROTEIN TSSA"/>
    <property type="match status" value="1"/>
</dbReference>
<dbReference type="PANTHER" id="PTHR37024">
    <property type="entry name" value="TYPE VI SECRETION SYSTEM DUF2094 AND IMPA-RELATED DOMAIN PROTEIN"/>
    <property type="match status" value="1"/>
</dbReference>
<dbReference type="RefSeq" id="WP_054528074.1">
    <property type="nucleotide sequence ID" value="NZ_CAJNLX020000001.1"/>
</dbReference>
<protein>
    <submittedName>
        <fullName evidence="3">Type VI secretion system protein TssA</fullName>
    </submittedName>
</protein>
<dbReference type="Pfam" id="PF06812">
    <property type="entry name" value="ImpA_N"/>
    <property type="match status" value="1"/>
</dbReference>
<dbReference type="EMBL" id="CP114564">
    <property type="protein sequence ID" value="WAZ56501.1"/>
    <property type="molecule type" value="Genomic_DNA"/>
</dbReference>
<keyword evidence="4" id="KW-1185">Reference proteome</keyword>
<dbReference type="Proteomes" id="UP001164536">
    <property type="component" value="Chromosome"/>
</dbReference>
<dbReference type="InterPro" id="IPR010657">
    <property type="entry name" value="ImpA_N"/>
</dbReference>
<dbReference type="Pfam" id="PF16989">
    <property type="entry name" value="T6SS_VasJ"/>
    <property type="match status" value="1"/>
</dbReference>
<evidence type="ECO:0000259" key="2">
    <source>
        <dbReference type="Pfam" id="PF06812"/>
    </source>
</evidence>
<organism evidence="3 4">
    <name type="scientific">Citrobacter freundii</name>
    <dbReference type="NCBI Taxonomy" id="546"/>
    <lineage>
        <taxon>Bacteria</taxon>
        <taxon>Pseudomonadati</taxon>
        <taxon>Pseudomonadota</taxon>
        <taxon>Gammaproteobacteria</taxon>
        <taxon>Enterobacterales</taxon>
        <taxon>Enterobacteriaceae</taxon>
        <taxon>Citrobacter</taxon>
        <taxon>Citrobacter freundii complex</taxon>
    </lineage>
</organism>
<sequence>MDLRNPDVWISHLLENLPEAKLACALKEDNPAWEYIDGAMLKLGSLAHDQLDIPEIQRRGLELLASESKDFRLLAHLLRTLQHAGNPLLALRLLALYVEHYWVVAAPQNPAHKQRFAAQVLKRFESGADSFAEGADTLQRDSLLAELARLAQCWQEHNIPALAQAVDDLSSLYRRAYRGTQAVQPVAPASSSRSSPADAAPVSSPAAVPVNPAPTIDIDGHDDKAWRDTLLKVAAILCERSPGSPQGYRLRRHALWHNITSVPQAESDGRTPLAAVSADMAADYQARLASADMALWQQVEKSLLLAPYWLDGHYLSAQTAQRLGYTDAAEAIRDEVTRFLARLPRLATLLFNDLTPYISEPTKQWLVAAQDSHNQATSVTQTSEEHLAARECFAGLGLEAALHYLEALPEGSPRDQFHRQYFGVQLMEEAGMEKLAQQQYRMLFRLGLQMRLADWEPSLLEQLESKFTAEQ</sequence>
<evidence type="ECO:0000313" key="3">
    <source>
        <dbReference type="EMBL" id="WAZ56501.1"/>
    </source>
</evidence>
<reference evidence="3" key="1">
    <citation type="submission" date="2022-12" db="EMBL/GenBank/DDBJ databases">
        <title>2953647.</title>
        <authorList>
            <person name="Hergert J."/>
            <person name="Casey R."/>
            <person name="Wagner J."/>
            <person name="Young E.L."/>
            <person name="Oakeson K.F."/>
        </authorList>
    </citation>
    <scope>NUCLEOTIDE SEQUENCE</scope>
    <source>
        <strain evidence="3">2953647</strain>
    </source>
</reference>
<feature type="region of interest" description="Disordered" evidence="1">
    <location>
        <begin position="184"/>
        <end position="221"/>
    </location>
</feature>